<sequence>MAQFSHIIFDLDGTLTDNTLGIKNSLKYALEQMQVDGYHENILDTFIGPPLQWGFSTQFGMNERDTKLAVDYFREYYGEHGWHQNDPYDGIMELLAELDAQGKRMYVATAKLEKYANKIIEHFEMDRYIIQVKGADYHAKKATKNKIIADVLTMQQLVPSKEIVMVGDTVYDIEGGNENEISTIAVGYGFGKEEDLRATNPDYFVEDVDELFELLTL</sequence>
<keyword evidence="2" id="KW-1185">Reference proteome</keyword>
<dbReference type="STRING" id="1544798.LH29_16730"/>
<dbReference type="InterPro" id="IPR023198">
    <property type="entry name" value="PGP-like_dom2"/>
</dbReference>
<comment type="caution">
    <text evidence="1">The sequence shown here is derived from an EMBL/GenBank/DDBJ whole genome shotgun (WGS) entry which is preliminary data.</text>
</comment>
<dbReference type="Gene3D" id="3.40.50.1000">
    <property type="entry name" value="HAD superfamily/HAD-like"/>
    <property type="match status" value="1"/>
</dbReference>
<dbReference type="InterPro" id="IPR036412">
    <property type="entry name" value="HAD-like_sf"/>
</dbReference>
<dbReference type="SFLD" id="SFLDS00003">
    <property type="entry name" value="Haloacid_Dehalogenase"/>
    <property type="match status" value="1"/>
</dbReference>
<name>A0A0D8J913_9BACT</name>
<proteinExistence type="predicted"/>
<dbReference type="GO" id="GO:0004713">
    <property type="term" value="F:protein tyrosine kinase activity"/>
    <property type="evidence" value="ECO:0007669"/>
    <property type="project" value="TreeGrafter"/>
</dbReference>
<dbReference type="InterPro" id="IPR041492">
    <property type="entry name" value="HAD_2"/>
</dbReference>
<organism evidence="1 2">
    <name type="scientific">Draconibacterium sediminis</name>
    <dbReference type="NCBI Taxonomy" id="1544798"/>
    <lineage>
        <taxon>Bacteria</taxon>
        <taxon>Pseudomonadati</taxon>
        <taxon>Bacteroidota</taxon>
        <taxon>Bacteroidia</taxon>
        <taxon>Marinilabiliales</taxon>
        <taxon>Prolixibacteraceae</taxon>
        <taxon>Draconibacterium</taxon>
    </lineage>
</organism>
<dbReference type="Pfam" id="PF13419">
    <property type="entry name" value="HAD_2"/>
    <property type="match status" value="1"/>
</dbReference>
<dbReference type="GO" id="GO:0005829">
    <property type="term" value="C:cytosol"/>
    <property type="evidence" value="ECO:0007669"/>
    <property type="project" value="TreeGrafter"/>
</dbReference>
<dbReference type="InterPro" id="IPR023214">
    <property type="entry name" value="HAD_sf"/>
</dbReference>
<dbReference type="PANTHER" id="PTHR43434">
    <property type="entry name" value="PHOSPHOGLYCOLATE PHOSPHATASE"/>
    <property type="match status" value="1"/>
</dbReference>
<dbReference type="InterPro" id="IPR050155">
    <property type="entry name" value="HAD-like_hydrolase_sf"/>
</dbReference>
<evidence type="ECO:0008006" key="3">
    <source>
        <dbReference type="Google" id="ProtNLM"/>
    </source>
</evidence>
<gene>
    <name evidence="1" type="ORF">LH29_16730</name>
</gene>
<protein>
    <recommendedName>
        <fullName evidence="3">5'-nucleotidase</fullName>
    </recommendedName>
</protein>
<dbReference type="SFLD" id="SFLDG01129">
    <property type="entry name" value="C1.5:_HAD__Beta-PGM__Phosphata"/>
    <property type="match status" value="1"/>
</dbReference>
<dbReference type="EMBL" id="JRHC01000004">
    <property type="protein sequence ID" value="KJF43031.1"/>
    <property type="molecule type" value="Genomic_DNA"/>
</dbReference>
<reference evidence="1 2" key="1">
    <citation type="submission" date="2014-09" db="EMBL/GenBank/DDBJ databases">
        <title>Draft Genome Sequence of Draconibacterium sp. JN14CK-3.</title>
        <authorList>
            <person name="Dong C."/>
            <person name="Lai Q."/>
            <person name="Shao Z."/>
        </authorList>
    </citation>
    <scope>NUCLEOTIDE SEQUENCE [LARGE SCALE GENOMIC DNA]</scope>
    <source>
        <strain evidence="1 2">JN14CK-3</strain>
    </source>
</reference>
<dbReference type="Gene3D" id="1.10.150.240">
    <property type="entry name" value="Putative phosphatase, domain 2"/>
    <property type="match status" value="1"/>
</dbReference>
<dbReference type="Proteomes" id="UP000032544">
    <property type="component" value="Unassembled WGS sequence"/>
</dbReference>
<dbReference type="SUPFAM" id="SSF56784">
    <property type="entry name" value="HAD-like"/>
    <property type="match status" value="1"/>
</dbReference>
<dbReference type="RefSeq" id="WP_045031584.1">
    <property type="nucleotide sequence ID" value="NZ_JRHC01000004.1"/>
</dbReference>
<evidence type="ECO:0000313" key="1">
    <source>
        <dbReference type="EMBL" id="KJF43031.1"/>
    </source>
</evidence>
<evidence type="ECO:0000313" key="2">
    <source>
        <dbReference type="Proteomes" id="UP000032544"/>
    </source>
</evidence>
<dbReference type="AlphaFoldDB" id="A0A0D8J913"/>
<accession>A0A0D8J913</accession>
<dbReference type="OrthoDB" id="9804442at2"/>
<dbReference type="PANTHER" id="PTHR43434:SF20">
    <property type="entry name" value="5'-NUCLEOTIDASE"/>
    <property type="match status" value="1"/>
</dbReference>